<evidence type="ECO:0000313" key="3">
    <source>
        <dbReference type="EMBL" id="TFY67757.1"/>
    </source>
</evidence>
<dbReference type="SMART" id="SM00829">
    <property type="entry name" value="PKS_ER"/>
    <property type="match status" value="1"/>
</dbReference>
<dbReference type="AlphaFoldDB" id="A0A4Y9Z1A4"/>
<keyword evidence="4" id="KW-1185">Reference proteome</keyword>
<dbReference type="Pfam" id="PF00107">
    <property type="entry name" value="ADH_zinc_N"/>
    <property type="match status" value="1"/>
</dbReference>
<gene>
    <name evidence="3" type="ORF">EVG20_g3837</name>
</gene>
<evidence type="ECO:0000313" key="4">
    <source>
        <dbReference type="Proteomes" id="UP000298327"/>
    </source>
</evidence>
<accession>A0A4Y9Z1A4</accession>
<dbReference type="Gene3D" id="3.40.50.720">
    <property type="entry name" value="NAD(P)-binding Rossmann-like Domain"/>
    <property type="match status" value="1"/>
</dbReference>
<evidence type="ECO:0000256" key="1">
    <source>
        <dbReference type="ARBA" id="ARBA00023002"/>
    </source>
</evidence>
<dbReference type="Gene3D" id="3.90.180.10">
    <property type="entry name" value="Medium-chain alcohol dehydrogenases, catalytic domain"/>
    <property type="match status" value="1"/>
</dbReference>
<dbReference type="InterPro" id="IPR011032">
    <property type="entry name" value="GroES-like_sf"/>
</dbReference>
<keyword evidence="1" id="KW-0560">Oxidoreductase</keyword>
<dbReference type="InterPro" id="IPR041694">
    <property type="entry name" value="ADH_N_2"/>
</dbReference>
<proteinExistence type="predicted"/>
<dbReference type="InterPro" id="IPR045010">
    <property type="entry name" value="MDR_fam"/>
</dbReference>
<dbReference type="OrthoDB" id="809632at2759"/>
<sequence>MSPSTYTRILLNERPTTTFNDNSFRSETVPYDLKAGPNQVVLKNEWLSLDPAMRGWVSEGRSYLPPVPLNSVMRGGTVGTVVEAGPGSTFAVGDSVTTFVAGWTEYAVVDDKDLQKLQVPPGAQLLDFLGPLGATGLTAYFGLLDVGKIKAGQTLVVSGAAGAVGSIVCQIGKKRGAKVYAIAGSEEKCQWLEKDLGVEKALNYKSPTFHKDFIEKIGYFDVYFDNVGGEILNFALTRLNQNARIVLCGGISDYNGLGSGKGLTNYFNLIAMRGTMQGFIVFDYKERYGEAIQELAKYLAEGSLQRKFHIVEGLENASSAIRLLFTGGNTGKLVVHVPGSGAGKL</sequence>
<dbReference type="EMBL" id="SEOQ01000182">
    <property type="protein sequence ID" value="TFY67757.1"/>
    <property type="molecule type" value="Genomic_DNA"/>
</dbReference>
<dbReference type="InterPro" id="IPR020843">
    <property type="entry name" value="ER"/>
</dbReference>
<dbReference type="PANTHER" id="PTHR43205">
    <property type="entry name" value="PROSTAGLANDIN REDUCTASE"/>
    <property type="match status" value="1"/>
</dbReference>
<dbReference type="GO" id="GO:0016628">
    <property type="term" value="F:oxidoreductase activity, acting on the CH-CH group of donors, NAD or NADP as acceptor"/>
    <property type="evidence" value="ECO:0007669"/>
    <property type="project" value="InterPro"/>
</dbReference>
<feature type="domain" description="Enoyl reductase (ER)" evidence="2">
    <location>
        <begin position="17"/>
        <end position="335"/>
    </location>
</feature>
<dbReference type="Proteomes" id="UP000298327">
    <property type="component" value="Unassembled WGS sequence"/>
</dbReference>
<dbReference type="CDD" id="cd05288">
    <property type="entry name" value="PGDH"/>
    <property type="match status" value="1"/>
</dbReference>
<reference evidence="3 4" key="1">
    <citation type="submission" date="2019-02" db="EMBL/GenBank/DDBJ databases">
        <title>Genome sequencing of the rare red list fungi Dentipellis fragilis.</title>
        <authorList>
            <person name="Buettner E."/>
            <person name="Kellner H."/>
        </authorList>
    </citation>
    <scope>NUCLEOTIDE SEQUENCE [LARGE SCALE GENOMIC DNA]</scope>
    <source>
        <strain evidence="3 4">DSM 105465</strain>
    </source>
</reference>
<dbReference type="PANTHER" id="PTHR43205:SF42">
    <property type="entry name" value="ALCOHOL DEHYDROGENASE, ZINC-CONTAINING (AFU_ORTHOLOGUE AFUA_7G04530)"/>
    <property type="match status" value="1"/>
</dbReference>
<comment type="caution">
    <text evidence="3">The sequence shown here is derived from an EMBL/GenBank/DDBJ whole genome shotgun (WGS) entry which is preliminary data.</text>
</comment>
<dbReference type="FunFam" id="3.40.50.720:FF:000121">
    <property type="entry name" value="Prostaglandin reductase 2"/>
    <property type="match status" value="1"/>
</dbReference>
<dbReference type="SUPFAM" id="SSF51735">
    <property type="entry name" value="NAD(P)-binding Rossmann-fold domains"/>
    <property type="match status" value="1"/>
</dbReference>
<organism evidence="3 4">
    <name type="scientific">Dentipellis fragilis</name>
    <dbReference type="NCBI Taxonomy" id="205917"/>
    <lineage>
        <taxon>Eukaryota</taxon>
        <taxon>Fungi</taxon>
        <taxon>Dikarya</taxon>
        <taxon>Basidiomycota</taxon>
        <taxon>Agaricomycotina</taxon>
        <taxon>Agaricomycetes</taxon>
        <taxon>Russulales</taxon>
        <taxon>Hericiaceae</taxon>
        <taxon>Dentipellis</taxon>
    </lineage>
</organism>
<dbReference type="InterPro" id="IPR036291">
    <property type="entry name" value="NAD(P)-bd_dom_sf"/>
</dbReference>
<name>A0A4Y9Z1A4_9AGAM</name>
<dbReference type="Pfam" id="PF16884">
    <property type="entry name" value="ADH_N_2"/>
    <property type="match status" value="1"/>
</dbReference>
<dbReference type="SUPFAM" id="SSF50129">
    <property type="entry name" value="GroES-like"/>
    <property type="match status" value="1"/>
</dbReference>
<protein>
    <recommendedName>
        <fullName evidence="2">Enoyl reductase (ER) domain-containing protein</fullName>
    </recommendedName>
</protein>
<evidence type="ECO:0000259" key="2">
    <source>
        <dbReference type="SMART" id="SM00829"/>
    </source>
</evidence>
<dbReference type="InterPro" id="IPR013149">
    <property type="entry name" value="ADH-like_C"/>
</dbReference>